<organism evidence="2 3">
    <name type="scientific">Hypsibius exemplaris</name>
    <name type="common">Freshwater tardigrade</name>
    <dbReference type="NCBI Taxonomy" id="2072580"/>
    <lineage>
        <taxon>Eukaryota</taxon>
        <taxon>Metazoa</taxon>
        <taxon>Ecdysozoa</taxon>
        <taxon>Tardigrada</taxon>
        <taxon>Eutardigrada</taxon>
        <taxon>Parachela</taxon>
        <taxon>Hypsibioidea</taxon>
        <taxon>Hypsibiidae</taxon>
        <taxon>Hypsibius</taxon>
    </lineage>
</organism>
<reference evidence="3" key="1">
    <citation type="submission" date="2017-01" db="EMBL/GenBank/DDBJ databases">
        <title>Comparative genomics of anhydrobiosis in the tardigrade Hypsibius dujardini.</title>
        <authorList>
            <person name="Yoshida Y."/>
            <person name="Koutsovoulos G."/>
            <person name="Laetsch D."/>
            <person name="Stevens L."/>
            <person name="Kumar S."/>
            <person name="Horikawa D."/>
            <person name="Ishino K."/>
            <person name="Komine S."/>
            <person name="Tomita M."/>
            <person name="Blaxter M."/>
            <person name="Arakawa K."/>
        </authorList>
    </citation>
    <scope>NUCLEOTIDE SEQUENCE [LARGE SCALE GENOMIC DNA]</scope>
    <source>
        <strain evidence="3">Z151</strain>
    </source>
</reference>
<feature type="compositionally biased region" description="Polar residues" evidence="1">
    <location>
        <begin position="1"/>
        <end position="11"/>
    </location>
</feature>
<evidence type="ECO:0000256" key="1">
    <source>
        <dbReference type="SAM" id="MobiDB-lite"/>
    </source>
</evidence>
<sequence>MAQLASQQVGANGNEEPGKNNHPPGGQPQQVSHQGIGGTNRSRGNPSLLQLWRTAFKDAVHSTNGGGPQPDSMSTARAARSTNFKVIGKATIDVTIFGQVWTLEVEITDTEPERRDIYLSYADSYMMLEGRFCQRRWRTSTTIGSTSCGTIRQKHRYKGPQDRWFQLRECDRHQVMSEEQYTKNAELQSKNPLLKITKQVTDTLEPEQLFALKRLILKYEDLFGTEEIPIVKQNQAHRVSDDPRSQANPNEKLTRWAILLSQFRFKIIHKKRVLNRDADALSRYAVGQNPSDAEDVMNAQVMTLEEIDMRVEQQSDKFVRPDQFLGKKRD</sequence>
<proteinExistence type="predicted"/>
<keyword evidence="3" id="KW-1185">Reference proteome</keyword>
<dbReference type="AlphaFoldDB" id="A0A1W0WM79"/>
<name>A0A1W0WM79_HYPEX</name>
<dbReference type="EMBL" id="MTYJ01000076">
    <property type="protein sequence ID" value="OQV16326.1"/>
    <property type="molecule type" value="Genomic_DNA"/>
</dbReference>
<feature type="compositionally biased region" description="Polar residues" evidence="1">
    <location>
        <begin position="27"/>
        <end position="44"/>
    </location>
</feature>
<evidence type="ECO:0008006" key="4">
    <source>
        <dbReference type="Google" id="ProtNLM"/>
    </source>
</evidence>
<gene>
    <name evidence="2" type="ORF">BV898_09634</name>
</gene>
<feature type="region of interest" description="Disordered" evidence="1">
    <location>
        <begin position="1"/>
        <end position="44"/>
    </location>
</feature>
<protein>
    <recommendedName>
        <fullName evidence="4">Reverse transcriptase RNase H-like domain-containing protein</fullName>
    </recommendedName>
</protein>
<evidence type="ECO:0000313" key="2">
    <source>
        <dbReference type="EMBL" id="OQV16326.1"/>
    </source>
</evidence>
<dbReference type="OrthoDB" id="4369127at2759"/>
<comment type="caution">
    <text evidence="2">The sequence shown here is derived from an EMBL/GenBank/DDBJ whole genome shotgun (WGS) entry which is preliminary data.</text>
</comment>
<evidence type="ECO:0000313" key="3">
    <source>
        <dbReference type="Proteomes" id="UP000192578"/>
    </source>
</evidence>
<dbReference type="Proteomes" id="UP000192578">
    <property type="component" value="Unassembled WGS sequence"/>
</dbReference>
<accession>A0A1W0WM79</accession>